<dbReference type="GO" id="GO:0015205">
    <property type="term" value="F:nucleobase transmembrane transporter activity"/>
    <property type="evidence" value="ECO:0007669"/>
    <property type="project" value="TreeGrafter"/>
</dbReference>
<feature type="transmembrane region" description="Helical" evidence="6">
    <location>
        <begin position="124"/>
        <end position="145"/>
    </location>
</feature>
<evidence type="ECO:0000256" key="5">
    <source>
        <dbReference type="ARBA" id="ARBA00023136"/>
    </source>
</evidence>
<evidence type="ECO:0000313" key="8">
    <source>
        <dbReference type="Proteomes" id="UP000271469"/>
    </source>
</evidence>
<feature type="transmembrane region" description="Helical" evidence="6">
    <location>
        <begin position="433"/>
        <end position="453"/>
    </location>
</feature>
<dbReference type="OrthoDB" id="6083029at2"/>
<feature type="transmembrane region" description="Helical" evidence="6">
    <location>
        <begin position="353"/>
        <end position="372"/>
    </location>
</feature>
<feature type="transmembrane region" description="Helical" evidence="6">
    <location>
        <begin position="266"/>
        <end position="297"/>
    </location>
</feature>
<keyword evidence="3 6" id="KW-0812">Transmembrane</keyword>
<dbReference type="Pfam" id="PF02133">
    <property type="entry name" value="Transp_cyt_pur"/>
    <property type="match status" value="1"/>
</dbReference>
<evidence type="ECO:0000256" key="1">
    <source>
        <dbReference type="ARBA" id="ARBA00004141"/>
    </source>
</evidence>
<dbReference type="EMBL" id="CP033972">
    <property type="protein sequence ID" value="AZG47998.1"/>
    <property type="molecule type" value="Genomic_DNA"/>
</dbReference>
<accession>A0A3G8JST7</accession>
<proteinExistence type="inferred from homology"/>
<feature type="transmembrane region" description="Helical" evidence="6">
    <location>
        <begin position="459"/>
        <end position="475"/>
    </location>
</feature>
<comment type="similarity">
    <text evidence="2">Belongs to the purine-cytosine permease (2.A.39) family.</text>
</comment>
<dbReference type="CDD" id="cd11555">
    <property type="entry name" value="SLC-NCS1sbd_u1"/>
    <property type="match status" value="1"/>
</dbReference>
<dbReference type="PANTHER" id="PTHR30618">
    <property type="entry name" value="NCS1 FAMILY PURINE/PYRIMIDINE TRANSPORTER"/>
    <property type="match status" value="1"/>
</dbReference>
<feature type="transmembrane region" description="Helical" evidence="6">
    <location>
        <begin position="157"/>
        <end position="180"/>
    </location>
</feature>
<keyword evidence="4 6" id="KW-1133">Transmembrane helix</keyword>
<evidence type="ECO:0000256" key="3">
    <source>
        <dbReference type="ARBA" id="ARBA00022692"/>
    </source>
</evidence>
<feature type="transmembrane region" description="Helical" evidence="6">
    <location>
        <begin position="68"/>
        <end position="85"/>
    </location>
</feature>
<name>A0A3G8JST7_9ACTN</name>
<keyword evidence="8" id="KW-1185">Reference proteome</keyword>
<sequence>MSTSLRPELATADLPVPPDPRLTNADLLPTKERRWGVYSIFALWMADTHAISNYTFAAGLFVLGLTPWQVFASLLIGISVVCWFMNRMGLAGHTTGVPFPVLARASFGVFGANLPALVRAVMAIFWYGIQTWLASVALVVLTVQLAPSLDTYTQNSFLGLSTLGWAAFMFMWLLQLLLLTRGMEFIRRTQDWLTGPLVWIVMICLAGYLLVKSDWSISLTDSLKPMSGPDQAHQMLVAISLTVATFLTLVLNYADFSRFTKTKRSYLLGNILGLPINFTLFAVASVLTTAGSVVVFGELLTEPVEIVAAIDNPAVTIIGAATFVIATIGINVVANFVSPAYDLANLWPSRINFTRGGLIAAVLAVLVTPWNLYSNPVVVNYFLGALAAFLGPLVAILLVDFYLIRRRSIDVDALFDAREGAPYVYRRGWNPRALIAFVPSAAACAVLALVPAFATVAPFAWILGMVVAGAIYLTLNRSRPSSDPSVDLTESVTAR</sequence>
<dbReference type="RefSeq" id="WP_124710277.1">
    <property type="nucleotide sequence ID" value="NZ_CP033972.1"/>
</dbReference>
<evidence type="ECO:0000256" key="6">
    <source>
        <dbReference type="SAM" id="Phobius"/>
    </source>
</evidence>
<dbReference type="Proteomes" id="UP000271469">
    <property type="component" value="Chromosome"/>
</dbReference>
<feature type="transmembrane region" description="Helical" evidence="6">
    <location>
        <begin position="378"/>
        <end position="399"/>
    </location>
</feature>
<evidence type="ECO:0000313" key="7">
    <source>
        <dbReference type="EMBL" id="AZG47998.1"/>
    </source>
</evidence>
<feature type="transmembrane region" description="Helical" evidence="6">
    <location>
        <begin position="192"/>
        <end position="211"/>
    </location>
</feature>
<dbReference type="InterPro" id="IPR001248">
    <property type="entry name" value="Pur-cyt_permease"/>
</dbReference>
<dbReference type="PANTHER" id="PTHR30618:SF6">
    <property type="entry name" value="NCS1 FAMILY NUCLEOBASE:CATION SYMPORTER-1"/>
    <property type="match status" value="1"/>
</dbReference>
<feature type="transmembrane region" description="Helical" evidence="6">
    <location>
        <begin position="231"/>
        <end position="254"/>
    </location>
</feature>
<dbReference type="AlphaFoldDB" id="A0A3G8JST7"/>
<feature type="transmembrane region" description="Helical" evidence="6">
    <location>
        <begin position="317"/>
        <end position="341"/>
    </location>
</feature>
<dbReference type="KEGG" id="gom:D7316_04610"/>
<evidence type="ECO:0000256" key="4">
    <source>
        <dbReference type="ARBA" id="ARBA00022989"/>
    </source>
</evidence>
<keyword evidence="5 6" id="KW-0472">Membrane</keyword>
<dbReference type="InterPro" id="IPR045225">
    <property type="entry name" value="Uracil/uridine/allantoin_perm"/>
</dbReference>
<protein>
    <submittedName>
        <fullName evidence="7">Putative allantoin permease</fullName>
    </submittedName>
</protein>
<organism evidence="7 8">
    <name type="scientific">Gordonia insulae</name>
    <dbReference type="NCBI Taxonomy" id="2420509"/>
    <lineage>
        <taxon>Bacteria</taxon>
        <taxon>Bacillati</taxon>
        <taxon>Actinomycetota</taxon>
        <taxon>Actinomycetes</taxon>
        <taxon>Mycobacteriales</taxon>
        <taxon>Gordoniaceae</taxon>
        <taxon>Gordonia</taxon>
    </lineage>
</organism>
<comment type="subcellular location">
    <subcellularLocation>
        <location evidence="1">Membrane</location>
        <topology evidence="1">Multi-pass membrane protein</topology>
    </subcellularLocation>
</comment>
<evidence type="ECO:0000256" key="2">
    <source>
        <dbReference type="ARBA" id="ARBA00008974"/>
    </source>
</evidence>
<reference evidence="7 8" key="1">
    <citation type="submission" date="2018-11" db="EMBL/GenBank/DDBJ databases">
        <title>Gordonia insulae sp. nov., isolated from an island soil.</title>
        <authorList>
            <person name="Kim Y.S."/>
            <person name="Kim S.B."/>
        </authorList>
    </citation>
    <scope>NUCLEOTIDE SEQUENCE [LARGE SCALE GENOMIC DNA]</scope>
    <source>
        <strain evidence="7 8">MMS17-SY073</strain>
    </source>
</reference>
<dbReference type="GO" id="GO:0005886">
    <property type="term" value="C:plasma membrane"/>
    <property type="evidence" value="ECO:0007669"/>
    <property type="project" value="TreeGrafter"/>
</dbReference>
<gene>
    <name evidence="7" type="primary">pucI_1</name>
    <name evidence="7" type="ORF">D7316_04610</name>
</gene>
<dbReference type="Gene3D" id="1.10.4160.10">
    <property type="entry name" value="Hydantoin permease"/>
    <property type="match status" value="1"/>
</dbReference>